<dbReference type="GO" id="GO:0035556">
    <property type="term" value="P:intracellular signal transduction"/>
    <property type="evidence" value="ECO:0007669"/>
    <property type="project" value="InterPro"/>
</dbReference>
<organism evidence="2">
    <name type="scientific">marine metagenome</name>
    <dbReference type="NCBI Taxonomy" id="408172"/>
    <lineage>
        <taxon>unclassified sequences</taxon>
        <taxon>metagenomes</taxon>
        <taxon>ecological metagenomes</taxon>
    </lineage>
</organism>
<dbReference type="EMBL" id="UINC01187539">
    <property type="protein sequence ID" value="SVE00317.1"/>
    <property type="molecule type" value="Genomic_DNA"/>
</dbReference>
<evidence type="ECO:0000313" key="2">
    <source>
        <dbReference type="EMBL" id="SVE00317.1"/>
    </source>
</evidence>
<reference evidence="2" key="1">
    <citation type="submission" date="2018-05" db="EMBL/GenBank/DDBJ databases">
        <authorList>
            <person name="Lanie J.A."/>
            <person name="Ng W.-L."/>
            <person name="Kazmierczak K.M."/>
            <person name="Andrzejewski T.M."/>
            <person name="Davidsen T.M."/>
            <person name="Wayne K.J."/>
            <person name="Tettelin H."/>
            <person name="Glass J.I."/>
            <person name="Rusch D."/>
            <person name="Podicherti R."/>
            <person name="Tsui H.-C.T."/>
            <person name="Winkler M.E."/>
        </authorList>
    </citation>
    <scope>NUCLEOTIDE SEQUENCE</scope>
</reference>
<proteinExistence type="predicted"/>
<dbReference type="Gene3D" id="3.30.70.1230">
    <property type="entry name" value="Nucleotide cyclase"/>
    <property type="match status" value="1"/>
</dbReference>
<name>A0A382ZXR8_9ZZZZ</name>
<dbReference type="SUPFAM" id="SSF55073">
    <property type="entry name" value="Nucleotide cyclase"/>
    <property type="match status" value="1"/>
</dbReference>
<protein>
    <recommendedName>
        <fullName evidence="1">Guanylate cyclase domain-containing protein</fullName>
    </recommendedName>
</protein>
<sequence length="200" mass="23095">MSDNFSLRAVMKTDVKDFTKKFNEMSEQEISTIMSEHRQFVLNKVYKFIGRIIKGEGDAFWITFENVTNAVSCAKEIQLELYEKYVGEYDNQVIELRIVITVGEITYKEDDIFGDAVNLASRIESITPEGAIYISQSANLLLNKSQFSTTNLGKYSFKGQKVKIDVFKVNFKYNSKIFNQIIVFADMRSFTSLMDERTEE</sequence>
<gene>
    <name evidence="2" type="ORF">METZ01_LOCUS453171</name>
</gene>
<dbReference type="InterPro" id="IPR050697">
    <property type="entry name" value="Adenylyl/Guanylyl_Cyclase_3/4"/>
</dbReference>
<accession>A0A382ZXR8</accession>
<dbReference type="InterPro" id="IPR001054">
    <property type="entry name" value="A/G_cyclase"/>
</dbReference>
<dbReference type="InterPro" id="IPR029787">
    <property type="entry name" value="Nucleotide_cyclase"/>
</dbReference>
<dbReference type="PANTHER" id="PTHR43081">
    <property type="entry name" value="ADENYLATE CYCLASE, TERMINAL-DIFFERENTIATION SPECIFIC-RELATED"/>
    <property type="match status" value="1"/>
</dbReference>
<dbReference type="CDD" id="cd07302">
    <property type="entry name" value="CHD"/>
    <property type="match status" value="1"/>
</dbReference>
<dbReference type="GO" id="GO:0009190">
    <property type="term" value="P:cyclic nucleotide biosynthetic process"/>
    <property type="evidence" value="ECO:0007669"/>
    <property type="project" value="InterPro"/>
</dbReference>
<feature type="non-terminal residue" evidence="2">
    <location>
        <position position="200"/>
    </location>
</feature>
<dbReference type="Pfam" id="PF00211">
    <property type="entry name" value="Guanylate_cyc"/>
    <property type="match status" value="1"/>
</dbReference>
<dbReference type="PANTHER" id="PTHR43081:SF1">
    <property type="entry name" value="ADENYLATE CYCLASE, TERMINAL-DIFFERENTIATION SPECIFIC"/>
    <property type="match status" value="1"/>
</dbReference>
<dbReference type="PROSITE" id="PS50125">
    <property type="entry name" value="GUANYLATE_CYCLASE_2"/>
    <property type="match status" value="1"/>
</dbReference>
<evidence type="ECO:0000259" key="1">
    <source>
        <dbReference type="PROSITE" id="PS50125"/>
    </source>
</evidence>
<dbReference type="AlphaFoldDB" id="A0A382ZXR8"/>
<feature type="domain" description="Guanylate cyclase" evidence="1">
    <location>
        <begin position="9"/>
        <end position="124"/>
    </location>
</feature>